<dbReference type="AlphaFoldDB" id="A0A7C5L4P4"/>
<gene>
    <name evidence="1" type="ORF">ENJ61_00325</name>
</gene>
<comment type="caution">
    <text evidence="1">The sequence shown here is derived from an EMBL/GenBank/DDBJ whole genome shotgun (WGS) entry which is preliminary data.</text>
</comment>
<accession>A0A7C5L4P4</accession>
<protein>
    <submittedName>
        <fullName evidence="1">Uncharacterized protein</fullName>
    </submittedName>
</protein>
<dbReference type="Proteomes" id="UP000885792">
    <property type="component" value="Unassembled WGS sequence"/>
</dbReference>
<proteinExistence type="predicted"/>
<organism evidence="1">
    <name type="scientific">Aquifex aeolicus</name>
    <dbReference type="NCBI Taxonomy" id="63363"/>
    <lineage>
        <taxon>Bacteria</taxon>
        <taxon>Pseudomonadati</taxon>
        <taxon>Aquificota</taxon>
        <taxon>Aquificia</taxon>
        <taxon>Aquificales</taxon>
        <taxon>Aquificaceae</taxon>
        <taxon>Aquifex</taxon>
    </lineage>
</organism>
<name>A0A7C5L4P4_AQUAO</name>
<evidence type="ECO:0000313" key="1">
    <source>
        <dbReference type="EMBL" id="HHJ63331.1"/>
    </source>
</evidence>
<dbReference type="EMBL" id="DRNB01000008">
    <property type="protein sequence ID" value="HHJ63331.1"/>
    <property type="molecule type" value="Genomic_DNA"/>
</dbReference>
<sequence length="733" mass="80204">MVFVLLAGLVFAGDYGAGSVWDKVKSRLGTKEGIRENADVPLKTESPMKNIEGTQSFEVRLQCPSKKEGIRITFHPLSGNDYRLIIEEDLDLDGVYEYVYDTWSVGIRVSGVCYSGIVSCDPGGSWANCEYYYWDGGTSGYVSLVNTEDTSLLGGCFCSNASCGVNTLVQEIVDYVSGGISQAVMRVRSDLGISKAGFDMSTMSAHLYVQDKAGCAYAGGAIYGEQNPSYVYTSQTPPDGLSYIAADPSLQTSPDSPYYLVSRAGEVQVNGQSIGLPERVSCDVRSDVSVYTTDMYEDCGTTWVDPNGEVWCEEFSKSLHADVWADLFSCLWVNPDAFSEFRNCVITNGFNVCGAAYSSDCNIDGSCDSYCIIGAGESRYGIEYVSGSVTLRPYQKYAVRLRPRNTWNSWECRFFLFWNTTTGEELIYNTKCDTNWDRRERYYFSPYIEDGGTFVIEGEYAVDDWGDGWSGYDFYIYKSQVYRGDVASLSQTNTCPSDPECVVKNEWICGSTGENCVQTVKEGIRTGVSPVPFCYTTNTQIATYTVCAYGDRIEVRGNPDIYGQTFTGSDMWFWIKREYECPPSQIDIDLSRPSAVIENASYSPSSGQLTYTDFLCEGGICTPVRADTAEVGTPDSCPAAVCTVRTSGQDASVFADRTNRSQTPGGTSTAPLEVRSCERGASGWTCPVESGEAVVEACRCDQGLDSVGFSTSITTLQAVVNASKDLICSAVGQ</sequence>
<reference evidence="1" key="1">
    <citation type="journal article" date="2020" name="mSystems">
        <title>Genome- and Community-Level Interaction Insights into Carbon Utilization and Element Cycling Functions of Hydrothermarchaeota in Hydrothermal Sediment.</title>
        <authorList>
            <person name="Zhou Z."/>
            <person name="Liu Y."/>
            <person name="Xu W."/>
            <person name="Pan J."/>
            <person name="Luo Z.H."/>
            <person name="Li M."/>
        </authorList>
    </citation>
    <scope>NUCLEOTIDE SEQUENCE [LARGE SCALE GENOMIC DNA]</scope>
    <source>
        <strain evidence="1">HyVt-501</strain>
    </source>
</reference>